<keyword evidence="12" id="KW-0614">Plasmid</keyword>
<evidence type="ECO:0000256" key="1">
    <source>
        <dbReference type="ARBA" id="ARBA00009922"/>
    </source>
</evidence>
<keyword evidence="2 10" id="KW-0547">Nucleotide-binding</keyword>
<dbReference type="KEGG" id="bcx:BCA_A0188"/>
<keyword evidence="4 10" id="KW-0347">Helicase</keyword>
<feature type="binding site" evidence="10">
    <location>
        <begin position="26"/>
        <end position="33"/>
    </location>
    <ligand>
        <name>ATP</name>
        <dbReference type="ChEBI" id="CHEBI:30616"/>
    </ligand>
</feature>
<dbReference type="SUPFAM" id="SSF52540">
    <property type="entry name" value="P-loop containing nucleoside triphosphate hydrolases"/>
    <property type="match status" value="1"/>
</dbReference>
<dbReference type="Gene3D" id="1.10.10.160">
    <property type="match status" value="1"/>
</dbReference>
<gene>
    <name evidence="12" type="ordered locus">BCA_A0188</name>
</gene>
<comment type="catalytic activity">
    <reaction evidence="9">
        <text>ATP + H2O = ADP + phosphate + H(+)</text>
        <dbReference type="Rhea" id="RHEA:13065"/>
        <dbReference type="ChEBI" id="CHEBI:15377"/>
        <dbReference type="ChEBI" id="CHEBI:15378"/>
        <dbReference type="ChEBI" id="CHEBI:30616"/>
        <dbReference type="ChEBI" id="CHEBI:43474"/>
        <dbReference type="ChEBI" id="CHEBI:456216"/>
        <dbReference type="EC" id="5.6.2.4"/>
    </reaction>
</comment>
<organism evidence="12 13">
    <name type="scientific">Bacillus cereus (strain 03BB102)</name>
    <dbReference type="NCBI Taxonomy" id="572264"/>
    <lineage>
        <taxon>Bacteria</taxon>
        <taxon>Bacillati</taxon>
        <taxon>Bacillota</taxon>
        <taxon>Bacilli</taxon>
        <taxon>Bacillales</taxon>
        <taxon>Bacillaceae</taxon>
        <taxon>Bacillus</taxon>
        <taxon>Bacillus cereus group</taxon>
    </lineage>
</organism>
<evidence type="ECO:0000256" key="7">
    <source>
        <dbReference type="ARBA" id="ARBA00034617"/>
    </source>
</evidence>
<evidence type="ECO:0000313" key="13">
    <source>
        <dbReference type="Proteomes" id="UP000002210"/>
    </source>
</evidence>
<dbReference type="Gene3D" id="3.40.50.300">
    <property type="entry name" value="P-loop containing nucleotide triphosphate hydrolases"/>
    <property type="match status" value="2"/>
</dbReference>
<dbReference type="Pfam" id="PF00580">
    <property type="entry name" value="UvrD-helicase"/>
    <property type="match status" value="1"/>
</dbReference>
<evidence type="ECO:0000313" key="12">
    <source>
        <dbReference type="EMBL" id="ACO25693.1"/>
    </source>
</evidence>
<dbReference type="Pfam" id="PF13361">
    <property type="entry name" value="UvrD_C"/>
    <property type="match status" value="1"/>
</dbReference>
<dbReference type="InterPro" id="IPR014017">
    <property type="entry name" value="DNA_helicase_UvrD-like_C"/>
</dbReference>
<dbReference type="GO" id="GO:0003677">
    <property type="term" value="F:DNA binding"/>
    <property type="evidence" value="ECO:0007669"/>
    <property type="project" value="InterPro"/>
</dbReference>
<geneLocation type="plasmid" evidence="12 13">
    <name>p03BB102_179</name>
</geneLocation>
<dbReference type="GO" id="GO:0005829">
    <property type="term" value="C:cytosol"/>
    <property type="evidence" value="ECO:0007669"/>
    <property type="project" value="TreeGrafter"/>
</dbReference>
<dbReference type="PROSITE" id="PS51198">
    <property type="entry name" value="UVRD_HELICASE_ATP_BIND"/>
    <property type="match status" value="1"/>
</dbReference>
<dbReference type="GO" id="GO:0005524">
    <property type="term" value="F:ATP binding"/>
    <property type="evidence" value="ECO:0007669"/>
    <property type="project" value="UniProtKB-UniRule"/>
</dbReference>
<evidence type="ECO:0000256" key="8">
    <source>
        <dbReference type="ARBA" id="ARBA00034808"/>
    </source>
</evidence>
<dbReference type="PANTHER" id="PTHR11070:SF3">
    <property type="entry name" value="DNA 3'-5' HELICASE"/>
    <property type="match status" value="1"/>
</dbReference>
<dbReference type="InterPro" id="IPR014016">
    <property type="entry name" value="UvrD-like_ATP-bd"/>
</dbReference>
<protein>
    <recommendedName>
        <fullName evidence="8">DNA 3'-5' helicase</fullName>
        <ecNumber evidence="8">5.6.2.4</ecNumber>
    </recommendedName>
</protein>
<feature type="domain" description="UvrD-like helicase ATP-binding" evidence="11">
    <location>
        <begin position="5"/>
        <end position="292"/>
    </location>
</feature>
<proteinExistence type="inferred from homology"/>
<dbReference type="GO" id="GO:0016887">
    <property type="term" value="F:ATP hydrolysis activity"/>
    <property type="evidence" value="ECO:0007669"/>
    <property type="project" value="RHEA"/>
</dbReference>
<evidence type="ECO:0000256" key="5">
    <source>
        <dbReference type="ARBA" id="ARBA00022840"/>
    </source>
</evidence>
<comment type="catalytic activity">
    <reaction evidence="7">
        <text>Couples ATP hydrolysis with the unwinding of duplex DNA by translocating in the 3'-5' direction.</text>
        <dbReference type="EC" id="5.6.2.4"/>
    </reaction>
</comment>
<dbReference type="EC" id="5.6.2.4" evidence="8"/>
<dbReference type="InterPro" id="IPR027417">
    <property type="entry name" value="P-loop_NTPase"/>
</dbReference>
<dbReference type="GO" id="GO:0000725">
    <property type="term" value="P:recombinational repair"/>
    <property type="evidence" value="ECO:0007669"/>
    <property type="project" value="TreeGrafter"/>
</dbReference>
<dbReference type="AlphaFoldDB" id="A0A125Y9V3"/>
<dbReference type="PANTHER" id="PTHR11070">
    <property type="entry name" value="UVRD / RECB / PCRA DNA HELICASE FAMILY MEMBER"/>
    <property type="match status" value="1"/>
</dbReference>
<keyword evidence="6" id="KW-0413">Isomerase</keyword>
<dbReference type="InterPro" id="IPR000212">
    <property type="entry name" value="DNA_helicase_UvrD/REP"/>
</dbReference>
<reference evidence="12 13" key="1">
    <citation type="submission" date="2009-02" db="EMBL/GenBank/DDBJ databases">
        <title>Genome sequence of Bacillus cereus 03BB102.</title>
        <authorList>
            <person name="Dodson R.J."/>
            <person name="Jackson P."/>
            <person name="Munk A.C."/>
            <person name="Brettin T."/>
            <person name="Bruce D."/>
            <person name="Detter C."/>
            <person name="Tapia R."/>
            <person name="Han C."/>
            <person name="Sutton G."/>
            <person name="Sims D."/>
        </authorList>
    </citation>
    <scope>NUCLEOTIDE SEQUENCE [LARGE SCALE GENOMIC DNA]</scope>
    <source>
        <strain evidence="12 13">03BB102</strain>
        <plasmid evidence="13">Plasmid p03BB102_179</plasmid>
    </source>
</reference>
<comment type="similarity">
    <text evidence="1">Belongs to the helicase family. UvrD subfamily.</text>
</comment>
<evidence type="ECO:0000256" key="9">
    <source>
        <dbReference type="ARBA" id="ARBA00048988"/>
    </source>
</evidence>
<keyword evidence="3 10" id="KW-0378">Hydrolase</keyword>
<dbReference type="GO" id="GO:0043138">
    <property type="term" value="F:3'-5' DNA helicase activity"/>
    <property type="evidence" value="ECO:0007669"/>
    <property type="project" value="UniProtKB-EC"/>
</dbReference>
<evidence type="ECO:0000259" key="11">
    <source>
        <dbReference type="PROSITE" id="PS51198"/>
    </source>
</evidence>
<dbReference type="RefSeq" id="WP_000366174.1">
    <property type="nucleotide sequence ID" value="NC_012473.1"/>
</dbReference>
<sequence>MDLSTAIKLKSSNDKIQIDNHFKLCAGPGAGKTSFLINHINSILSHSTRLSKSRRVACITYTNTGVETILSRLNNMTNEIEVSTIHSFLYNHIVKPYLWLLDDIIFPLDKLDGHDDIKPGYTLLKTYKEKSNQNWITDNQKLSKALNKLTWYINEQDVIELKFLKSYHGKLSEKTSVKRDSYMLYKELCWEQGLLSHDDVLYFSYLLIKRNKKIREIIRAKFPYFLIDEFQDTSPLQVAIIKLLAKKEMVVGVIGDPCQSIFSFQGANVSTFSQFYLENMSLYVLENNHRSTEQIISVLNYVRKDEHFVQHSPDNKLGNNPTILVGDALTCYYQFKQDCNDEEWCVLAYRNETTNGIEFGIEDLLLDDINDLLYKDGKRGKMIYFLIHGIEYGRQLKLKEALKFIKKAYKDEKGFMEKDAIKVLKNLLNEYEVFNSMSIKEFYNTYIFNQYGVKKQIKSGNISDFYQNLKYINMAALVNVADDASLFKTIHKSKGDEFDNILLIIPESKYPTFLTFLLSPDMNKEEHRVYYVALSRAKKNLYVNLPKLSEEEMKLIKNFDKKILSKELVIN</sequence>
<dbReference type="InterPro" id="IPR013986">
    <property type="entry name" value="DExx_box_DNA_helicase_dom_sf"/>
</dbReference>
<evidence type="ECO:0000256" key="10">
    <source>
        <dbReference type="PROSITE-ProRule" id="PRU00560"/>
    </source>
</evidence>
<evidence type="ECO:0000256" key="2">
    <source>
        <dbReference type="ARBA" id="ARBA00022741"/>
    </source>
</evidence>
<dbReference type="Proteomes" id="UP000002210">
    <property type="component" value="Plasmid p03BB102_179"/>
</dbReference>
<evidence type="ECO:0000256" key="6">
    <source>
        <dbReference type="ARBA" id="ARBA00023235"/>
    </source>
</evidence>
<evidence type="ECO:0000256" key="3">
    <source>
        <dbReference type="ARBA" id="ARBA00022801"/>
    </source>
</evidence>
<evidence type="ECO:0000256" key="4">
    <source>
        <dbReference type="ARBA" id="ARBA00022806"/>
    </source>
</evidence>
<dbReference type="PATRIC" id="fig|572264.18.peg.5659"/>
<dbReference type="EMBL" id="CP001406">
    <property type="protein sequence ID" value="ACO25693.1"/>
    <property type="molecule type" value="Genomic_DNA"/>
</dbReference>
<accession>A0A125Y9V3</accession>
<keyword evidence="5 10" id="KW-0067">ATP-binding</keyword>
<name>A0A125Y9V3_BACC3</name>